<dbReference type="SUPFAM" id="SSF81301">
    <property type="entry name" value="Nucleotidyltransferase"/>
    <property type="match status" value="1"/>
</dbReference>
<dbReference type="PANTHER" id="PTHR33571">
    <property type="entry name" value="SSL8005 PROTEIN"/>
    <property type="match status" value="1"/>
</dbReference>
<keyword evidence="3" id="KW-0808">Transferase</keyword>
<dbReference type="EMBL" id="JACOOI010000028">
    <property type="protein sequence ID" value="MBC5645236.1"/>
    <property type="molecule type" value="Genomic_DNA"/>
</dbReference>
<dbReference type="Proteomes" id="UP000644010">
    <property type="component" value="Unassembled WGS sequence"/>
</dbReference>
<evidence type="ECO:0000256" key="1">
    <source>
        <dbReference type="ARBA" id="ARBA00001946"/>
    </source>
</evidence>
<evidence type="ECO:0000256" key="2">
    <source>
        <dbReference type="ARBA" id="ARBA00022649"/>
    </source>
</evidence>
<protein>
    <submittedName>
        <fullName evidence="11">Nucleotidyltransferase family protein</fullName>
    </submittedName>
</protein>
<keyword evidence="6" id="KW-0547">Nucleotide-binding</keyword>
<dbReference type="RefSeq" id="WP_186960959.1">
    <property type="nucleotide sequence ID" value="NZ_JACOOI010000028.1"/>
</dbReference>
<reference evidence="11 12" key="1">
    <citation type="submission" date="2020-08" db="EMBL/GenBank/DDBJ databases">
        <title>Genome public.</title>
        <authorList>
            <person name="Liu C."/>
            <person name="Sun Q."/>
        </authorList>
    </citation>
    <scope>NUCLEOTIDE SEQUENCE [LARGE SCALE GENOMIC DNA]</scope>
    <source>
        <strain evidence="11 12">BX2</strain>
    </source>
</reference>
<name>A0ABR7E629_9BACT</name>
<evidence type="ECO:0000256" key="9">
    <source>
        <dbReference type="ARBA" id="ARBA00038276"/>
    </source>
</evidence>
<evidence type="ECO:0000256" key="7">
    <source>
        <dbReference type="ARBA" id="ARBA00022840"/>
    </source>
</evidence>
<accession>A0ABR7E629</accession>
<dbReference type="InterPro" id="IPR052038">
    <property type="entry name" value="Type-VII_TA_antitoxin"/>
</dbReference>
<keyword evidence="4" id="KW-0548">Nucleotidyltransferase</keyword>
<proteinExistence type="inferred from homology"/>
<dbReference type="CDD" id="cd05403">
    <property type="entry name" value="NT_KNTase_like"/>
    <property type="match status" value="1"/>
</dbReference>
<keyword evidence="12" id="KW-1185">Reference proteome</keyword>
<evidence type="ECO:0000313" key="11">
    <source>
        <dbReference type="EMBL" id="MBC5645236.1"/>
    </source>
</evidence>
<dbReference type="Pfam" id="PF01909">
    <property type="entry name" value="NTP_transf_2"/>
    <property type="match status" value="1"/>
</dbReference>
<evidence type="ECO:0000256" key="6">
    <source>
        <dbReference type="ARBA" id="ARBA00022741"/>
    </source>
</evidence>
<dbReference type="InterPro" id="IPR043519">
    <property type="entry name" value="NT_sf"/>
</dbReference>
<keyword evidence="8" id="KW-0460">Magnesium</keyword>
<keyword evidence="7" id="KW-0067">ATP-binding</keyword>
<sequence>MRTTQEIINLLKDFKAKQASKYGIRRMGVFGSVARGEQHENSDVDVYIEGELQGLFALAGIKNELEELLGCQVDIVRLRDRMDTFLKKRIQKEGVYV</sequence>
<dbReference type="PANTHER" id="PTHR33571:SF14">
    <property type="entry name" value="PROTEIN ADENYLYLTRANSFERASE MJ0435-RELATED"/>
    <property type="match status" value="1"/>
</dbReference>
<organism evidence="11 12">
    <name type="scientific">Parabacteroides segnis</name>
    <dbReference type="NCBI Taxonomy" id="2763058"/>
    <lineage>
        <taxon>Bacteria</taxon>
        <taxon>Pseudomonadati</taxon>
        <taxon>Bacteroidota</taxon>
        <taxon>Bacteroidia</taxon>
        <taxon>Bacteroidales</taxon>
        <taxon>Tannerellaceae</taxon>
        <taxon>Parabacteroides</taxon>
    </lineage>
</organism>
<dbReference type="Gene3D" id="3.30.460.10">
    <property type="entry name" value="Beta Polymerase, domain 2"/>
    <property type="match status" value="1"/>
</dbReference>
<feature type="domain" description="Polymerase nucleotidyl transferase" evidence="10">
    <location>
        <begin position="14"/>
        <end position="97"/>
    </location>
</feature>
<comment type="cofactor">
    <cofactor evidence="1">
        <name>Mg(2+)</name>
        <dbReference type="ChEBI" id="CHEBI:18420"/>
    </cofactor>
</comment>
<comment type="caution">
    <text evidence="11">The sequence shown here is derived from an EMBL/GenBank/DDBJ whole genome shotgun (WGS) entry which is preliminary data.</text>
</comment>
<evidence type="ECO:0000256" key="3">
    <source>
        <dbReference type="ARBA" id="ARBA00022679"/>
    </source>
</evidence>
<evidence type="ECO:0000313" key="12">
    <source>
        <dbReference type="Proteomes" id="UP000644010"/>
    </source>
</evidence>
<dbReference type="InterPro" id="IPR002934">
    <property type="entry name" value="Polymerase_NTP_transf_dom"/>
</dbReference>
<keyword evidence="5" id="KW-0479">Metal-binding</keyword>
<evidence type="ECO:0000256" key="5">
    <source>
        <dbReference type="ARBA" id="ARBA00022723"/>
    </source>
</evidence>
<evidence type="ECO:0000256" key="8">
    <source>
        <dbReference type="ARBA" id="ARBA00022842"/>
    </source>
</evidence>
<comment type="similarity">
    <text evidence="9">Belongs to the MntA antitoxin family.</text>
</comment>
<evidence type="ECO:0000259" key="10">
    <source>
        <dbReference type="Pfam" id="PF01909"/>
    </source>
</evidence>
<keyword evidence="2" id="KW-1277">Toxin-antitoxin system</keyword>
<gene>
    <name evidence="11" type="ORF">H8S77_20340</name>
</gene>
<evidence type="ECO:0000256" key="4">
    <source>
        <dbReference type="ARBA" id="ARBA00022695"/>
    </source>
</evidence>